<evidence type="ECO:0000313" key="2">
    <source>
        <dbReference type="Proteomes" id="UP001148614"/>
    </source>
</evidence>
<reference evidence="1" key="1">
    <citation type="submission" date="2022-07" db="EMBL/GenBank/DDBJ databases">
        <title>Genome Sequence of Xylaria arbuscula.</title>
        <authorList>
            <person name="Buettner E."/>
        </authorList>
    </citation>
    <scope>NUCLEOTIDE SEQUENCE</scope>
    <source>
        <strain evidence="1">VT107</strain>
    </source>
</reference>
<name>A0A9W8NG56_9PEZI</name>
<comment type="caution">
    <text evidence="1">The sequence shown here is derived from an EMBL/GenBank/DDBJ whole genome shotgun (WGS) entry which is preliminary data.</text>
</comment>
<accession>A0A9W8NG56</accession>
<dbReference type="VEuPathDB" id="FungiDB:F4678DRAFT_478128"/>
<dbReference type="AlphaFoldDB" id="A0A9W8NG56"/>
<evidence type="ECO:0000313" key="1">
    <source>
        <dbReference type="EMBL" id="KAJ3574367.1"/>
    </source>
</evidence>
<gene>
    <name evidence="1" type="ORF">NPX13_g4385</name>
</gene>
<sequence>MAPKLNKLLSLLSKDKAGTYPGRQVVEFYGLNRENFPLQAGSSETKFMEPFTGPSKNAEYSSYRIHIVNGASMLNWYLISVSLHSYITMYVDLTRNETIGSERCSIMKYRDMMVDNYLNAGGDLRTWRYIGVNGITNRVTHHLVTELFQARGGDIRKPFSVEVAPGDKEFADVMVGNPFTRGIQGLLRQYEKEMGHARIKRFVFMTEYVERRLNVNPKCECHLVVELCRPGESGYRRGWLV</sequence>
<dbReference type="Proteomes" id="UP001148614">
    <property type="component" value="Unassembled WGS sequence"/>
</dbReference>
<protein>
    <submittedName>
        <fullName evidence="1">Uncharacterized protein</fullName>
    </submittedName>
</protein>
<proteinExistence type="predicted"/>
<organism evidence="1 2">
    <name type="scientific">Xylaria arbuscula</name>
    <dbReference type="NCBI Taxonomy" id="114810"/>
    <lineage>
        <taxon>Eukaryota</taxon>
        <taxon>Fungi</taxon>
        <taxon>Dikarya</taxon>
        <taxon>Ascomycota</taxon>
        <taxon>Pezizomycotina</taxon>
        <taxon>Sordariomycetes</taxon>
        <taxon>Xylariomycetidae</taxon>
        <taxon>Xylariales</taxon>
        <taxon>Xylariaceae</taxon>
        <taxon>Xylaria</taxon>
    </lineage>
</organism>
<keyword evidence="2" id="KW-1185">Reference proteome</keyword>
<dbReference type="EMBL" id="JANPWZ010000616">
    <property type="protein sequence ID" value="KAJ3574367.1"/>
    <property type="molecule type" value="Genomic_DNA"/>
</dbReference>